<sequence>MTDTLAAAQIRQINASAAKEESEAKKLNYEVEQAMSENKLPFYRRSWFVKSAVAGILIFSFLVGYIELIFLPAQEKLRQETDNANYILRQNEAEFSAVKARLELLLEQTKMEAIKAEQQNQLAILQLTQAKDSLNIMRVQIAKTEQKPRFKAASKALNKQLKDINTAQENIAQQSARLSTLNTEIVSIADKATVTEGWIYLGHFPDNNWTIKNIDIANNQSAKQNSRYKLTNDINVRNQQPKFSFSGYKFGAIKGNLNAGQTVKIIGKPIKVGFSKVWAKVKVERK</sequence>
<gene>
    <name evidence="3" type="ORF">RI844_07030</name>
</gene>
<feature type="coiled-coil region" evidence="1">
    <location>
        <begin position="10"/>
        <end position="37"/>
    </location>
</feature>
<accession>A0ABZ0GT76</accession>
<evidence type="ECO:0000313" key="4">
    <source>
        <dbReference type="Proteomes" id="UP001301442"/>
    </source>
</evidence>
<evidence type="ECO:0000256" key="1">
    <source>
        <dbReference type="SAM" id="Coils"/>
    </source>
</evidence>
<keyword evidence="2" id="KW-1133">Transmembrane helix</keyword>
<organism evidence="3 4">
    <name type="scientific">Thalassotalea fonticola</name>
    <dbReference type="NCBI Taxonomy" id="3065649"/>
    <lineage>
        <taxon>Bacteria</taxon>
        <taxon>Pseudomonadati</taxon>
        <taxon>Pseudomonadota</taxon>
        <taxon>Gammaproteobacteria</taxon>
        <taxon>Alteromonadales</taxon>
        <taxon>Colwelliaceae</taxon>
        <taxon>Thalassotalea</taxon>
    </lineage>
</organism>
<evidence type="ECO:0000313" key="3">
    <source>
        <dbReference type="EMBL" id="WOH38966.1"/>
    </source>
</evidence>
<name>A0ABZ0GT76_9GAMM</name>
<keyword evidence="2" id="KW-0812">Transmembrane</keyword>
<protein>
    <recommendedName>
        <fullName evidence="5">SH3 domain-containing protein</fullName>
    </recommendedName>
</protein>
<proteinExistence type="predicted"/>
<dbReference type="Proteomes" id="UP001301442">
    <property type="component" value="Chromosome"/>
</dbReference>
<dbReference type="EMBL" id="CP136600">
    <property type="protein sequence ID" value="WOH38966.1"/>
    <property type="molecule type" value="Genomic_DNA"/>
</dbReference>
<keyword evidence="1" id="KW-0175">Coiled coil</keyword>
<dbReference type="RefSeq" id="WP_348397732.1">
    <property type="nucleotide sequence ID" value="NZ_CP136600.1"/>
</dbReference>
<keyword evidence="2" id="KW-0472">Membrane</keyword>
<evidence type="ECO:0000256" key="2">
    <source>
        <dbReference type="SAM" id="Phobius"/>
    </source>
</evidence>
<reference evidence="3 4" key="1">
    <citation type="submission" date="2023-09" db="EMBL/GenBank/DDBJ databases">
        <authorList>
            <person name="Qi X."/>
        </authorList>
    </citation>
    <scope>NUCLEOTIDE SEQUENCE [LARGE SCALE GENOMIC DNA]</scope>
    <source>
        <strain evidence="3 4">S1-1</strain>
    </source>
</reference>
<feature type="transmembrane region" description="Helical" evidence="2">
    <location>
        <begin position="47"/>
        <end position="71"/>
    </location>
</feature>
<keyword evidence="4" id="KW-1185">Reference proteome</keyword>
<evidence type="ECO:0008006" key="5">
    <source>
        <dbReference type="Google" id="ProtNLM"/>
    </source>
</evidence>
<feature type="coiled-coil region" evidence="1">
    <location>
        <begin position="88"/>
        <end position="184"/>
    </location>
</feature>